<comment type="caution">
    <text evidence="1">The sequence shown here is derived from an EMBL/GenBank/DDBJ whole genome shotgun (WGS) entry which is preliminary data.</text>
</comment>
<name>A0ABP0GKQ5_CLALP</name>
<evidence type="ECO:0008006" key="3">
    <source>
        <dbReference type="Google" id="ProtNLM"/>
    </source>
</evidence>
<dbReference type="InterPro" id="IPR036638">
    <property type="entry name" value="HLH_DNA-bd_sf"/>
</dbReference>
<keyword evidence="2" id="KW-1185">Reference proteome</keyword>
<reference evidence="1 2" key="1">
    <citation type="submission" date="2024-02" db="EMBL/GenBank/DDBJ databases">
        <authorList>
            <person name="Daric V."/>
            <person name="Darras S."/>
        </authorList>
    </citation>
    <scope>NUCLEOTIDE SEQUENCE [LARGE SCALE GENOMIC DNA]</scope>
</reference>
<dbReference type="Gene3D" id="4.10.280.10">
    <property type="entry name" value="Helix-loop-helix DNA-binding domain"/>
    <property type="match status" value="1"/>
</dbReference>
<protein>
    <recommendedName>
        <fullName evidence="3">BHLH domain-containing protein</fullName>
    </recommendedName>
</protein>
<evidence type="ECO:0000313" key="2">
    <source>
        <dbReference type="Proteomes" id="UP001642483"/>
    </source>
</evidence>
<sequence>MEKASKVFKIAFNKNALTEVSSSPKDMIAASKSYVIKNCHIPVPRLNGSSLASSTMEETAELSDLCSKLRSIIPSCQQTATSDTEVVINAVNYIRELHLLLRETSLETQRSVP</sequence>
<dbReference type="EMBL" id="CAWYQH010000119">
    <property type="protein sequence ID" value="CAK8691214.1"/>
    <property type="molecule type" value="Genomic_DNA"/>
</dbReference>
<dbReference type="SUPFAM" id="SSF47459">
    <property type="entry name" value="HLH, helix-loop-helix DNA-binding domain"/>
    <property type="match status" value="1"/>
</dbReference>
<gene>
    <name evidence="1" type="ORF">CVLEPA_LOCUS23797</name>
</gene>
<accession>A0ABP0GKQ5</accession>
<dbReference type="Proteomes" id="UP001642483">
    <property type="component" value="Unassembled WGS sequence"/>
</dbReference>
<proteinExistence type="predicted"/>
<organism evidence="1 2">
    <name type="scientific">Clavelina lepadiformis</name>
    <name type="common">Light-bulb sea squirt</name>
    <name type="synonym">Ascidia lepadiformis</name>
    <dbReference type="NCBI Taxonomy" id="159417"/>
    <lineage>
        <taxon>Eukaryota</taxon>
        <taxon>Metazoa</taxon>
        <taxon>Chordata</taxon>
        <taxon>Tunicata</taxon>
        <taxon>Ascidiacea</taxon>
        <taxon>Aplousobranchia</taxon>
        <taxon>Clavelinidae</taxon>
        <taxon>Clavelina</taxon>
    </lineage>
</organism>
<evidence type="ECO:0000313" key="1">
    <source>
        <dbReference type="EMBL" id="CAK8691214.1"/>
    </source>
</evidence>